<accession>A0A5N4CTU2</accession>
<evidence type="ECO:0000313" key="4">
    <source>
        <dbReference type="Proteomes" id="UP000299084"/>
    </source>
</evidence>
<gene>
    <name evidence="3" type="ORF">Cadr_000021330</name>
</gene>
<organism evidence="3 4">
    <name type="scientific">Camelus dromedarius</name>
    <name type="common">Dromedary</name>
    <name type="synonym">Arabian camel</name>
    <dbReference type="NCBI Taxonomy" id="9838"/>
    <lineage>
        <taxon>Eukaryota</taxon>
        <taxon>Metazoa</taxon>
        <taxon>Chordata</taxon>
        <taxon>Craniata</taxon>
        <taxon>Vertebrata</taxon>
        <taxon>Euteleostomi</taxon>
        <taxon>Mammalia</taxon>
        <taxon>Eutheria</taxon>
        <taxon>Laurasiatheria</taxon>
        <taxon>Artiodactyla</taxon>
        <taxon>Tylopoda</taxon>
        <taxon>Camelidae</taxon>
        <taxon>Camelus</taxon>
    </lineage>
</organism>
<dbReference type="Proteomes" id="UP000299084">
    <property type="component" value="Unassembled WGS sequence"/>
</dbReference>
<feature type="region of interest" description="Disordered" evidence="1">
    <location>
        <begin position="37"/>
        <end position="71"/>
    </location>
</feature>
<protein>
    <submittedName>
        <fullName evidence="3">Uncharacterized protein</fullName>
    </submittedName>
</protein>
<evidence type="ECO:0000313" key="3">
    <source>
        <dbReference type="EMBL" id="KAB1262255.1"/>
    </source>
</evidence>
<keyword evidence="2" id="KW-0732">Signal</keyword>
<keyword evidence="4" id="KW-1185">Reference proteome</keyword>
<dbReference type="AlphaFoldDB" id="A0A5N4CTU2"/>
<feature type="chain" id="PRO_5024448399" evidence="2">
    <location>
        <begin position="32"/>
        <end position="71"/>
    </location>
</feature>
<reference evidence="3 4" key="1">
    <citation type="journal article" date="2019" name="Mol. Ecol. Resour.">
        <title>Improving Illumina assemblies with Hi-C and long reads: an example with the North African dromedary.</title>
        <authorList>
            <person name="Elbers J.P."/>
            <person name="Rogers M.F."/>
            <person name="Perelman P.L."/>
            <person name="Proskuryakova A.A."/>
            <person name="Serdyukova N.A."/>
            <person name="Johnson W.E."/>
            <person name="Horin P."/>
            <person name="Corander J."/>
            <person name="Murphy D."/>
            <person name="Burger P.A."/>
        </authorList>
    </citation>
    <scope>NUCLEOTIDE SEQUENCE [LARGE SCALE GENOMIC DNA]</scope>
    <source>
        <strain evidence="3">Drom800</strain>
        <tissue evidence="3">Blood</tissue>
    </source>
</reference>
<sequence>MGGHVTQQSQSRPFSGIALLMLVLLQLQSWGCQGPCSLSGGKKEASLQREAERGPQERWGERKGAEGVGFF</sequence>
<evidence type="ECO:0000256" key="2">
    <source>
        <dbReference type="SAM" id="SignalP"/>
    </source>
</evidence>
<name>A0A5N4CTU2_CAMDR</name>
<evidence type="ECO:0000256" key="1">
    <source>
        <dbReference type="SAM" id="MobiDB-lite"/>
    </source>
</evidence>
<comment type="caution">
    <text evidence="3">The sequence shown here is derived from an EMBL/GenBank/DDBJ whole genome shotgun (WGS) entry which is preliminary data.</text>
</comment>
<feature type="signal peptide" evidence="2">
    <location>
        <begin position="1"/>
        <end position="31"/>
    </location>
</feature>
<dbReference type="EMBL" id="JWIN03000019">
    <property type="protein sequence ID" value="KAB1262255.1"/>
    <property type="molecule type" value="Genomic_DNA"/>
</dbReference>
<proteinExistence type="predicted"/>
<feature type="compositionally biased region" description="Basic and acidic residues" evidence="1">
    <location>
        <begin position="41"/>
        <end position="65"/>
    </location>
</feature>